<proteinExistence type="inferred from homology"/>
<dbReference type="PRINTS" id="PR00704">
    <property type="entry name" value="CALPAIN"/>
</dbReference>
<evidence type="ECO:0000259" key="8">
    <source>
        <dbReference type="PROSITE" id="PS50004"/>
    </source>
</evidence>
<keyword evidence="4" id="KW-0788">Thiol protease</keyword>
<dbReference type="InterPro" id="IPR001300">
    <property type="entry name" value="Peptidase_C2_calpain_cat"/>
</dbReference>
<dbReference type="SUPFAM" id="SSF49758">
    <property type="entry name" value="Calpain large subunit, middle domain (domain III)"/>
    <property type="match status" value="1"/>
</dbReference>
<accession>A0A1B6E2A2</accession>
<sequence length="669" mass="76267">MGKVKDKLVFYKKQNYNELKKHHLEQKTLFIDPTFPAVDSIIGTSSIPPNILWKRPSDICSDPRLFVDIETSRTVRPGELSCNWIVSACAVLAGVRELCNRVIPNYWEQEWPTNYCGMFRFQFWRYGVWTQVVVDDLLPTVDNVLLTTQAGSENEFWAPLLEKAYAKLYGSYDALREGHLSDALVDFTGGVSEVVDIDAGEYSVNQDKRSALFDKLLKEISEHSIMCFTIVAPTLNDIGMRTDLGINKGHAYHVTAVKRVHLGETGLRSLFRNHRKSPLLRLRDPREKGRTPPSLRNTNSPEEEGEYVYTTAALTRLLSSNIEWSKVKESERQRLGLTFNEKSEFWMPFEDVVSEFTELTICRLLNRNLFSYSGRNWYEAAFVDAWRTGMKGSKNDRAGGGEETLLRNPQYICDILKSEEELVVQLMQIHDLDSAENIAFLNFLIGFSIIKVEENRTTRLHKQWDHCPTVVKLDYKRKREVNYRGVLVSGRYILIPNTYKPDETAGFMLRFFSSSNINVRELQNDLPRNSLSCSCLSGEPEWVTVITIHKADGLVRPPGRWTTKLNPYCVVTSEGSKVKTRITLESDPVWDASFVFYRKSVDKPLLIQVYSRNMVMLDTLIGERELPALVTHSPTALDITLTPRSAADATASVGTLQLTILTEDNLMAV</sequence>
<dbReference type="SUPFAM" id="SSF54001">
    <property type="entry name" value="Cysteine proteinases"/>
    <property type="match status" value="1"/>
</dbReference>
<dbReference type="Pfam" id="PF01067">
    <property type="entry name" value="Calpain_III"/>
    <property type="match status" value="1"/>
</dbReference>
<dbReference type="AlphaFoldDB" id="A0A1B6E2A2"/>
<keyword evidence="2" id="KW-0645">Protease</keyword>
<evidence type="ECO:0000313" key="10">
    <source>
        <dbReference type="EMBL" id="JAS32039.1"/>
    </source>
</evidence>
<evidence type="ECO:0000256" key="4">
    <source>
        <dbReference type="ARBA" id="ARBA00022807"/>
    </source>
</evidence>
<gene>
    <name evidence="10" type="ORF">g.21352</name>
</gene>
<dbReference type="Pfam" id="PF00168">
    <property type="entry name" value="C2"/>
    <property type="match status" value="1"/>
</dbReference>
<dbReference type="PANTHER" id="PTHR10183:SF379">
    <property type="entry name" value="CALPAIN-5"/>
    <property type="match status" value="1"/>
</dbReference>
<dbReference type="SUPFAM" id="SSF49562">
    <property type="entry name" value="C2 domain (Calcium/lipid-binding domain, CaLB)"/>
    <property type="match status" value="1"/>
</dbReference>
<dbReference type="SMART" id="SM00720">
    <property type="entry name" value="calpain_III"/>
    <property type="match status" value="1"/>
</dbReference>
<dbReference type="InterPro" id="IPR022684">
    <property type="entry name" value="Calpain_cysteine_protease"/>
</dbReference>
<dbReference type="CDD" id="cd00044">
    <property type="entry name" value="CysPc"/>
    <property type="match status" value="1"/>
</dbReference>
<dbReference type="PROSITE" id="PS50004">
    <property type="entry name" value="C2"/>
    <property type="match status" value="1"/>
</dbReference>
<dbReference type="EMBL" id="GEDC01005259">
    <property type="protein sequence ID" value="JAS32039.1"/>
    <property type="molecule type" value="Transcribed_RNA"/>
</dbReference>
<feature type="domain" description="Calpain catalytic" evidence="9">
    <location>
        <begin position="29"/>
        <end position="365"/>
    </location>
</feature>
<dbReference type="InterPro" id="IPR000008">
    <property type="entry name" value="C2_dom"/>
</dbReference>
<comment type="caution">
    <text evidence="6">Lacks conserved residue(s) required for the propagation of feature annotation.</text>
</comment>
<protein>
    <submittedName>
        <fullName evidence="10">Uncharacterized protein</fullName>
    </submittedName>
</protein>
<reference evidence="10" key="1">
    <citation type="submission" date="2015-12" db="EMBL/GenBank/DDBJ databases">
        <title>De novo transcriptome assembly of four potential Pierce s Disease insect vectors from Arizona vineyards.</title>
        <authorList>
            <person name="Tassone E.E."/>
        </authorList>
    </citation>
    <scope>NUCLEOTIDE SEQUENCE</scope>
</reference>
<evidence type="ECO:0000256" key="5">
    <source>
        <dbReference type="PIRSR" id="PIRSR622684-1"/>
    </source>
</evidence>
<dbReference type="PANTHER" id="PTHR10183">
    <property type="entry name" value="CALPAIN"/>
    <property type="match status" value="1"/>
</dbReference>
<evidence type="ECO:0000256" key="6">
    <source>
        <dbReference type="PROSITE-ProRule" id="PRU00239"/>
    </source>
</evidence>
<evidence type="ECO:0000259" key="9">
    <source>
        <dbReference type="PROSITE" id="PS50203"/>
    </source>
</evidence>
<dbReference type="Pfam" id="PF00648">
    <property type="entry name" value="Peptidase_C2"/>
    <property type="match status" value="2"/>
</dbReference>
<dbReference type="InterPro" id="IPR022682">
    <property type="entry name" value="Calpain_domain_III"/>
</dbReference>
<evidence type="ECO:0000256" key="7">
    <source>
        <dbReference type="SAM" id="MobiDB-lite"/>
    </source>
</evidence>
<dbReference type="GO" id="GO:0006508">
    <property type="term" value="P:proteolysis"/>
    <property type="evidence" value="ECO:0007669"/>
    <property type="project" value="UniProtKB-KW"/>
</dbReference>
<dbReference type="Gene3D" id="2.60.40.150">
    <property type="entry name" value="C2 domain"/>
    <property type="match status" value="1"/>
</dbReference>
<dbReference type="InterPro" id="IPR038765">
    <property type="entry name" value="Papain-like_cys_pep_sf"/>
</dbReference>
<dbReference type="InterPro" id="IPR035892">
    <property type="entry name" value="C2_domain_sf"/>
</dbReference>
<dbReference type="SMART" id="SM00230">
    <property type="entry name" value="CysPc"/>
    <property type="match status" value="1"/>
</dbReference>
<comment type="similarity">
    <text evidence="1">Belongs to the peptidase C2 family.</text>
</comment>
<dbReference type="SMART" id="SM00239">
    <property type="entry name" value="C2"/>
    <property type="match status" value="1"/>
</dbReference>
<dbReference type="GO" id="GO:0004198">
    <property type="term" value="F:calcium-dependent cysteine-type endopeptidase activity"/>
    <property type="evidence" value="ECO:0007669"/>
    <property type="project" value="InterPro"/>
</dbReference>
<feature type="compositionally biased region" description="Basic and acidic residues" evidence="7">
    <location>
        <begin position="281"/>
        <end position="290"/>
    </location>
</feature>
<organism evidence="10">
    <name type="scientific">Clastoptera arizonana</name>
    <name type="common">Arizona spittle bug</name>
    <dbReference type="NCBI Taxonomy" id="38151"/>
    <lineage>
        <taxon>Eukaryota</taxon>
        <taxon>Metazoa</taxon>
        <taxon>Ecdysozoa</taxon>
        <taxon>Arthropoda</taxon>
        <taxon>Hexapoda</taxon>
        <taxon>Insecta</taxon>
        <taxon>Pterygota</taxon>
        <taxon>Neoptera</taxon>
        <taxon>Paraneoptera</taxon>
        <taxon>Hemiptera</taxon>
        <taxon>Auchenorrhyncha</taxon>
        <taxon>Cercopoidea</taxon>
        <taxon>Clastopteridae</taxon>
        <taxon>Clastoptera</taxon>
    </lineage>
</organism>
<dbReference type="InterPro" id="IPR022683">
    <property type="entry name" value="Calpain_III"/>
</dbReference>
<dbReference type="Gene3D" id="3.90.70.10">
    <property type="entry name" value="Cysteine proteinases"/>
    <property type="match status" value="1"/>
</dbReference>
<dbReference type="PROSITE" id="PS50203">
    <property type="entry name" value="CALPAIN_CAT"/>
    <property type="match status" value="1"/>
</dbReference>
<evidence type="ECO:0000256" key="3">
    <source>
        <dbReference type="ARBA" id="ARBA00022801"/>
    </source>
</evidence>
<evidence type="ECO:0000256" key="1">
    <source>
        <dbReference type="ARBA" id="ARBA00007623"/>
    </source>
</evidence>
<feature type="active site" evidence="5">
    <location>
        <position position="250"/>
    </location>
</feature>
<feature type="domain" description="C2" evidence="8">
    <location>
        <begin position="525"/>
        <end position="641"/>
    </location>
</feature>
<keyword evidence="3" id="KW-0378">Hydrolase</keyword>
<feature type="region of interest" description="Disordered" evidence="7">
    <location>
        <begin position="281"/>
        <end position="305"/>
    </location>
</feature>
<dbReference type="GO" id="GO:0005737">
    <property type="term" value="C:cytoplasm"/>
    <property type="evidence" value="ECO:0007669"/>
    <property type="project" value="TreeGrafter"/>
</dbReference>
<evidence type="ECO:0000256" key="2">
    <source>
        <dbReference type="ARBA" id="ARBA00022670"/>
    </source>
</evidence>
<dbReference type="Gene3D" id="2.60.120.380">
    <property type="match status" value="1"/>
</dbReference>
<dbReference type="InterPro" id="IPR036213">
    <property type="entry name" value="Calpain_III_sf"/>
</dbReference>
<name>A0A1B6E2A2_9HEMI</name>